<evidence type="ECO:0000256" key="2">
    <source>
        <dbReference type="ARBA" id="ARBA00022729"/>
    </source>
</evidence>
<dbReference type="GeneTree" id="ENSGT00390000015484"/>
<dbReference type="PANTHER" id="PTHR11329:SF0">
    <property type="entry name" value="LEUKOCYTE CELL-DERIVED CHEMOTAXIN-2"/>
    <property type="match status" value="1"/>
</dbReference>
<protein>
    <submittedName>
        <fullName evidence="7">Leukocyte cell derived chemotaxin 2</fullName>
    </submittedName>
</protein>
<dbReference type="Pfam" id="PF01551">
    <property type="entry name" value="Peptidase_M23"/>
    <property type="match status" value="1"/>
</dbReference>
<reference evidence="7" key="3">
    <citation type="submission" date="2025-09" db="UniProtKB">
        <authorList>
            <consortium name="Ensembl"/>
        </authorList>
    </citation>
    <scope>IDENTIFICATION</scope>
</reference>
<dbReference type="Proteomes" id="UP000694387">
    <property type="component" value="Chromosome 12"/>
</dbReference>
<proteinExistence type="inferred from homology"/>
<accession>A0A9L0JGV2</accession>
<keyword evidence="2" id="KW-0732">Signal</keyword>
<keyword evidence="8" id="KW-1185">Reference proteome</keyword>
<dbReference type="InterPro" id="IPR011055">
    <property type="entry name" value="Dup_hybrid_motif"/>
</dbReference>
<comment type="similarity">
    <text evidence="5">Belongs to the LECT2/MIM-1 family.</text>
</comment>
<feature type="domain" description="M23ase beta-sheet core" evidence="6">
    <location>
        <begin position="66"/>
        <end position="154"/>
    </location>
</feature>
<evidence type="ECO:0000313" key="7">
    <source>
        <dbReference type="Ensembl" id="ENSEASP00005052424.1"/>
    </source>
</evidence>
<dbReference type="GO" id="GO:0046872">
    <property type="term" value="F:metal ion binding"/>
    <property type="evidence" value="ECO:0007669"/>
    <property type="project" value="UniProtKB-KW"/>
</dbReference>
<keyword evidence="4" id="KW-1015">Disulfide bond</keyword>
<evidence type="ECO:0000256" key="1">
    <source>
        <dbReference type="ARBA" id="ARBA00022723"/>
    </source>
</evidence>
<dbReference type="PANTHER" id="PTHR11329">
    <property type="entry name" value="LEUKOCYTE CELL-DERIVED CHEMOTAXIN 2"/>
    <property type="match status" value="1"/>
</dbReference>
<evidence type="ECO:0000313" key="8">
    <source>
        <dbReference type="Proteomes" id="UP000694387"/>
    </source>
</evidence>
<dbReference type="InterPro" id="IPR008663">
    <property type="entry name" value="LECT2"/>
</dbReference>
<keyword evidence="1" id="KW-0479">Metal-binding</keyword>
<reference evidence="7 8" key="1">
    <citation type="journal article" date="2020" name="Nat. Commun.">
        <title>Donkey genomes provide new insights into domestication and selection for coat color.</title>
        <authorList>
            <person name="Wang"/>
            <person name="C."/>
            <person name="Li"/>
            <person name="H."/>
            <person name="Guo"/>
            <person name="Y."/>
            <person name="Huang"/>
            <person name="J."/>
            <person name="Sun"/>
            <person name="Y."/>
            <person name="Min"/>
            <person name="J."/>
            <person name="Wang"/>
            <person name="J."/>
            <person name="Fang"/>
            <person name="X."/>
            <person name="Zhao"/>
            <person name="Z."/>
            <person name="Wang"/>
            <person name="S."/>
            <person name="Zhang"/>
            <person name="Y."/>
            <person name="Liu"/>
            <person name="Q."/>
            <person name="Jiang"/>
            <person name="Q."/>
            <person name="Wang"/>
            <person name="X."/>
            <person name="Guo"/>
            <person name="Y."/>
            <person name="Yang"/>
            <person name="C."/>
            <person name="Wang"/>
            <person name="Y."/>
            <person name="Tian"/>
            <person name="F."/>
            <person name="Zhuang"/>
            <person name="G."/>
            <person name="Fan"/>
            <person name="Y."/>
            <person name="Gao"/>
            <person name="Q."/>
            <person name="Li"/>
            <person name="Y."/>
            <person name="Ju"/>
            <person name="Z."/>
            <person name="Li"/>
            <person name="J."/>
            <person name="Li"/>
            <person name="R."/>
            <person name="Hou"/>
            <person name="M."/>
            <person name="Yang"/>
            <person name="G."/>
            <person name="Liu"/>
            <person name="G."/>
            <person name="Liu"/>
            <person name="W."/>
            <person name="Guo"/>
            <person name="J."/>
            <person name="Pan"/>
            <person name="S."/>
            <person name="Fan"/>
            <person name="G."/>
            <person name="Zhang"/>
            <person name="W."/>
            <person name="Zhang"/>
            <person name="R."/>
            <person name="Yu"/>
            <person name="J."/>
            <person name="Zhang"/>
            <person name="X."/>
            <person name="Yin"/>
            <person name="Q."/>
            <person name="Ji"/>
            <person name="C."/>
            <person name="Jin"/>
            <person name="Y."/>
            <person name="Yue"/>
            <person name="G."/>
            <person name="Liu"/>
            <person name="M."/>
            <person name="Xu"/>
            <person name="J."/>
            <person name="Liu"/>
            <person name="S."/>
            <person name="Jordana"/>
            <person name="J."/>
            <person name="Noce"/>
            <person name="A."/>
            <person name="Amills"/>
            <person name="M."/>
            <person name="Wu"/>
            <person name="D.D."/>
            <person name="Li"/>
            <person name="S."/>
            <person name="Zhou"/>
            <person name="X. and Zhong"/>
            <person name="J."/>
        </authorList>
    </citation>
    <scope>NUCLEOTIDE SEQUENCE [LARGE SCALE GENOMIC DNA]</scope>
</reference>
<gene>
    <name evidence="7" type="primary">LECT2</name>
</gene>
<dbReference type="Gene3D" id="2.70.70.10">
    <property type="entry name" value="Glucose Permease (Domain IIA)"/>
    <property type="match status" value="1"/>
</dbReference>
<evidence type="ECO:0000259" key="6">
    <source>
        <dbReference type="Pfam" id="PF01551"/>
    </source>
</evidence>
<dbReference type="InterPro" id="IPR016047">
    <property type="entry name" value="M23ase_b-sheet_dom"/>
</dbReference>
<evidence type="ECO:0000256" key="5">
    <source>
        <dbReference type="ARBA" id="ARBA00024361"/>
    </source>
</evidence>
<dbReference type="GO" id="GO:0042802">
    <property type="term" value="F:identical protein binding"/>
    <property type="evidence" value="ECO:0007669"/>
    <property type="project" value="Ensembl"/>
</dbReference>
<reference evidence="7" key="2">
    <citation type="submission" date="2025-08" db="UniProtKB">
        <authorList>
            <consortium name="Ensembl"/>
        </authorList>
    </citation>
    <scope>IDENTIFICATION</scope>
</reference>
<keyword evidence="3" id="KW-0862">Zinc</keyword>
<organism evidence="7 8">
    <name type="scientific">Equus asinus</name>
    <name type="common">Donkey</name>
    <name type="synonym">Equus africanus asinus</name>
    <dbReference type="NCBI Taxonomy" id="9793"/>
    <lineage>
        <taxon>Eukaryota</taxon>
        <taxon>Metazoa</taxon>
        <taxon>Chordata</taxon>
        <taxon>Craniata</taxon>
        <taxon>Vertebrata</taxon>
        <taxon>Euteleostomi</taxon>
        <taxon>Mammalia</taxon>
        <taxon>Eutheria</taxon>
        <taxon>Laurasiatheria</taxon>
        <taxon>Perissodactyla</taxon>
        <taxon>Equidae</taxon>
        <taxon>Equus</taxon>
    </lineage>
</organism>
<dbReference type="Ensembl" id="ENSEAST00005071942.1">
    <property type="protein sequence ID" value="ENSEASP00005052424.1"/>
    <property type="gene ID" value="ENSEASG00005026412.1"/>
</dbReference>
<evidence type="ECO:0000256" key="3">
    <source>
        <dbReference type="ARBA" id="ARBA00022833"/>
    </source>
</evidence>
<sequence>MVITTCREGGLNRVRKPRMSQHVLAASIFDALVWEQWADTMFLGNGVPRAVPQSVHSYLHPKSHRPHQGVDVLCSDGSTVYAPFTGMIVAQEKPYKDKNAINNGVRLSGRGFCIKMLHVKPIKHKGSIKKGEKLGTVLPLQKVYPGIQSHVHIENCDSSDPTAYL</sequence>
<dbReference type="AlphaFoldDB" id="A0A9L0JGV2"/>
<evidence type="ECO:0000256" key="4">
    <source>
        <dbReference type="ARBA" id="ARBA00023157"/>
    </source>
</evidence>
<name>A0A9L0JGV2_EQUAS</name>